<dbReference type="STRING" id="1121267.CCUN_1319"/>
<feature type="chain" id="PRO_5010867820" evidence="1">
    <location>
        <begin position="19"/>
        <end position="173"/>
    </location>
</feature>
<proteinExistence type="predicted"/>
<feature type="signal peptide" evidence="1">
    <location>
        <begin position="1"/>
        <end position="18"/>
    </location>
</feature>
<dbReference type="eggNOG" id="COG3658">
    <property type="taxonomic scope" value="Bacteria"/>
</dbReference>
<dbReference type="OrthoDB" id="5296814at2"/>
<organism evidence="2 3">
    <name type="scientific">Campylobacter cuniculorum DSM 23162 = LMG 24588</name>
    <dbReference type="NCBI Taxonomy" id="1121267"/>
    <lineage>
        <taxon>Bacteria</taxon>
        <taxon>Pseudomonadati</taxon>
        <taxon>Campylobacterota</taxon>
        <taxon>Epsilonproteobacteria</taxon>
        <taxon>Campylobacterales</taxon>
        <taxon>Campylobacteraceae</taxon>
        <taxon>Campylobacter</taxon>
    </lineage>
</organism>
<dbReference type="EMBL" id="CP020867">
    <property type="protein sequence ID" value="ARJ56908.1"/>
    <property type="molecule type" value="Genomic_DNA"/>
</dbReference>
<gene>
    <name evidence="2" type="ORF">CCUN_1319</name>
</gene>
<protein>
    <submittedName>
        <fullName evidence="2">Diheme cytochrome c</fullName>
    </submittedName>
</protein>
<evidence type="ECO:0000256" key="1">
    <source>
        <dbReference type="SAM" id="SignalP"/>
    </source>
</evidence>
<evidence type="ECO:0000313" key="2">
    <source>
        <dbReference type="EMBL" id="ARJ56908.1"/>
    </source>
</evidence>
<evidence type="ECO:0000313" key="3">
    <source>
        <dbReference type="Proteomes" id="UP000192902"/>
    </source>
</evidence>
<dbReference type="InterPro" id="IPR018588">
    <property type="entry name" value="Dihaem_cytochrome-c"/>
</dbReference>
<sequence>MKKIVLFLSCILALNLSARDFRGNRKDFEPANNELYKKECTSCHFSYSPAMLPANSWNYMMDNLSNHYGTDASLDEESVKSLKEYLQAHSSENSNSKRSRKITASLEPNVLYTSITQIPYLQKKHRKIEKNLIIQKEVKSLARCAACHKDADKGIFDDKTVNIPNYGPWNNKK</sequence>
<dbReference type="Proteomes" id="UP000192902">
    <property type="component" value="Chromosome"/>
</dbReference>
<reference evidence="2 3" key="1">
    <citation type="submission" date="2017-04" db="EMBL/GenBank/DDBJ databases">
        <title>Complete genome sequence of the Campylobacter cuniculorum type strain LMG24588.</title>
        <authorList>
            <person name="Miller W.G."/>
            <person name="Yee E."/>
            <person name="Revez J."/>
            <person name="Bono J.L."/>
            <person name="Rossi M."/>
        </authorList>
    </citation>
    <scope>NUCLEOTIDE SEQUENCE [LARGE SCALE GENOMIC DNA]</scope>
    <source>
        <strain evidence="2 3">LMG 24588</strain>
    </source>
</reference>
<name>A0A1W6BXW7_9BACT</name>
<accession>A0A1W6BXW7</accession>
<dbReference type="RefSeq" id="WP_027306510.1">
    <property type="nucleotide sequence ID" value="NZ_CP020867.1"/>
</dbReference>
<dbReference type="AlphaFoldDB" id="A0A1W6BXW7"/>
<dbReference type="KEGG" id="ccun:CCUN_1319"/>
<keyword evidence="1" id="KW-0732">Signal</keyword>
<dbReference type="Pfam" id="PF09626">
    <property type="entry name" value="DHC"/>
    <property type="match status" value="1"/>
</dbReference>